<reference evidence="2" key="2">
    <citation type="journal article" date="2015" name="Data Brief">
        <title>Shoot transcriptome of the giant reed, Arundo donax.</title>
        <authorList>
            <person name="Barrero R.A."/>
            <person name="Guerrero F.D."/>
            <person name="Moolhuijzen P."/>
            <person name="Goolsby J.A."/>
            <person name="Tidwell J."/>
            <person name="Bellgard S.E."/>
            <person name="Bellgard M.I."/>
        </authorList>
    </citation>
    <scope>NUCLEOTIDE SEQUENCE</scope>
    <source>
        <tissue evidence="2">Shoot tissue taken approximately 20 cm above the soil surface</tissue>
    </source>
</reference>
<dbReference type="AlphaFoldDB" id="A0A0A9CT73"/>
<sequence>MSLATRELAPSAPTIASTSNDRFSPPTLPLLLS</sequence>
<reference evidence="2" key="1">
    <citation type="submission" date="2014-09" db="EMBL/GenBank/DDBJ databases">
        <authorList>
            <person name="Magalhaes I.L.F."/>
            <person name="Oliveira U."/>
            <person name="Santos F.R."/>
            <person name="Vidigal T.H.D.A."/>
            <person name="Brescovit A.D."/>
            <person name="Santos A.J."/>
        </authorList>
    </citation>
    <scope>NUCLEOTIDE SEQUENCE</scope>
    <source>
        <tissue evidence="2">Shoot tissue taken approximately 20 cm above the soil surface</tissue>
    </source>
</reference>
<evidence type="ECO:0000313" key="2">
    <source>
        <dbReference type="EMBL" id="JAD74697.1"/>
    </source>
</evidence>
<organism evidence="2">
    <name type="scientific">Arundo donax</name>
    <name type="common">Giant reed</name>
    <name type="synonym">Donax arundinaceus</name>
    <dbReference type="NCBI Taxonomy" id="35708"/>
    <lineage>
        <taxon>Eukaryota</taxon>
        <taxon>Viridiplantae</taxon>
        <taxon>Streptophyta</taxon>
        <taxon>Embryophyta</taxon>
        <taxon>Tracheophyta</taxon>
        <taxon>Spermatophyta</taxon>
        <taxon>Magnoliopsida</taxon>
        <taxon>Liliopsida</taxon>
        <taxon>Poales</taxon>
        <taxon>Poaceae</taxon>
        <taxon>PACMAD clade</taxon>
        <taxon>Arundinoideae</taxon>
        <taxon>Arundineae</taxon>
        <taxon>Arundo</taxon>
    </lineage>
</organism>
<feature type="region of interest" description="Disordered" evidence="1">
    <location>
        <begin position="1"/>
        <end position="33"/>
    </location>
</feature>
<evidence type="ECO:0000256" key="1">
    <source>
        <dbReference type="SAM" id="MobiDB-lite"/>
    </source>
</evidence>
<proteinExistence type="predicted"/>
<protein>
    <submittedName>
        <fullName evidence="2">Geranylgeranyl hydrogenase</fullName>
    </submittedName>
</protein>
<dbReference type="EMBL" id="GBRH01223198">
    <property type="protein sequence ID" value="JAD74697.1"/>
    <property type="molecule type" value="Transcribed_RNA"/>
</dbReference>
<accession>A0A0A9CT73</accession>
<name>A0A0A9CT73_ARUDO</name>